<dbReference type="EMBL" id="JAWWNJ010000036">
    <property type="protein sequence ID" value="KAK7023083.1"/>
    <property type="molecule type" value="Genomic_DNA"/>
</dbReference>
<dbReference type="AlphaFoldDB" id="A0AAW0BBA7"/>
<keyword evidence="1" id="KW-0732">Signal</keyword>
<evidence type="ECO:0000313" key="3">
    <source>
        <dbReference type="Proteomes" id="UP001362999"/>
    </source>
</evidence>
<reference evidence="2 3" key="1">
    <citation type="journal article" date="2024" name="J Genomics">
        <title>Draft genome sequencing and assembly of Favolaschia claudopus CIRM-BRFM 2984 isolated from oak limbs.</title>
        <authorList>
            <person name="Navarro D."/>
            <person name="Drula E."/>
            <person name="Chaduli D."/>
            <person name="Cazenave R."/>
            <person name="Ahrendt S."/>
            <person name="Wang J."/>
            <person name="Lipzen A."/>
            <person name="Daum C."/>
            <person name="Barry K."/>
            <person name="Grigoriev I.V."/>
            <person name="Favel A."/>
            <person name="Rosso M.N."/>
            <person name="Martin F."/>
        </authorList>
    </citation>
    <scope>NUCLEOTIDE SEQUENCE [LARGE SCALE GENOMIC DNA]</scope>
    <source>
        <strain evidence="2 3">CIRM-BRFM 2984</strain>
    </source>
</reference>
<evidence type="ECO:0000256" key="1">
    <source>
        <dbReference type="SAM" id="SignalP"/>
    </source>
</evidence>
<name>A0AAW0BBA7_9AGAR</name>
<proteinExistence type="predicted"/>
<accession>A0AAW0BBA7</accession>
<keyword evidence="3" id="KW-1185">Reference proteome</keyword>
<evidence type="ECO:0000313" key="2">
    <source>
        <dbReference type="EMBL" id="KAK7023083.1"/>
    </source>
</evidence>
<sequence>MWDRKICLCLFTFQPLAVWPIPTESPRTTLKGGEIPINPRARVAVLLSLPVDSGHTQTCDAHHGHLPHFEIGTLELDLPP</sequence>
<evidence type="ECO:0008006" key="4">
    <source>
        <dbReference type="Google" id="ProtNLM"/>
    </source>
</evidence>
<gene>
    <name evidence="2" type="ORF">R3P38DRAFT_2957443</name>
</gene>
<organism evidence="2 3">
    <name type="scientific">Favolaschia claudopus</name>
    <dbReference type="NCBI Taxonomy" id="2862362"/>
    <lineage>
        <taxon>Eukaryota</taxon>
        <taxon>Fungi</taxon>
        <taxon>Dikarya</taxon>
        <taxon>Basidiomycota</taxon>
        <taxon>Agaricomycotina</taxon>
        <taxon>Agaricomycetes</taxon>
        <taxon>Agaricomycetidae</taxon>
        <taxon>Agaricales</taxon>
        <taxon>Marasmiineae</taxon>
        <taxon>Mycenaceae</taxon>
        <taxon>Favolaschia</taxon>
    </lineage>
</organism>
<feature type="signal peptide" evidence="1">
    <location>
        <begin position="1"/>
        <end position="18"/>
    </location>
</feature>
<feature type="chain" id="PRO_5043609121" description="Secreted protein" evidence="1">
    <location>
        <begin position="19"/>
        <end position="80"/>
    </location>
</feature>
<comment type="caution">
    <text evidence="2">The sequence shown here is derived from an EMBL/GenBank/DDBJ whole genome shotgun (WGS) entry which is preliminary data.</text>
</comment>
<dbReference type="Proteomes" id="UP001362999">
    <property type="component" value="Unassembled WGS sequence"/>
</dbReference>
<protein>
    <recommendedName>
        <fullName evidence="4">Secreted protein</fullName>
    </recommendedName>
</protein>